<dbReference type="EMBL" id="CP065856">
    <property type="protein sequence ID" value="QPV63648.1"/>
    <property type="molecule type" value="Genomic_DNA"/>
</dbReference>
<sequence length="224" mass="23623">MSLRATQQYDFGDVPIDAVDGGTSILVSGPRGDGLADLFHSLVAATDDEEGVVGISADDGSRSFERAHRSAAGLGRGTDVGVVDCSGDSGIGTGDDAAVADPGDLTAVNMQFSALCDERRYDGTERLRTGLFSVSPLCAACDDMRDVYRFVQNITSRTRRNDGLFVCAIDPEADTGQFGDGRNITAGLERAFAGHVRLRREGASTEVKVDGLGPGADEWQRVTL</sequence>
<dbReference type="KEGG" id="hlt:I7X12_03180"/>
<dbReference type="Pfam" id="PF24336">
    <property type="entry name" value="DUF7504"/>
    <property type="match status" value="1"/>
</dbReference>
<reference evidence="1 2" key="1">
    <citation type="submission" date="2020-12" db="EMBL/GenBank/DDBJ databases">
        <title>Halosimplex halophilum sp. nov. and Halosimplex salinum sp. nov., two new members of the genus Halosimplex.</title>
        <authorList>
            <person name="Cui H.L."/>
        </authorList>
    </citation>
    <scope>NUCLEOTIDE SEQUENCE [LARGE SCALE GENOMIC DNA]</scope>
    <source>
        <strain evidence="1 2">YGH94</strain>
    </source>
</reference>
<keyword evidence="2" id="KW-1185">Reference proteome</keyword>
<evidence type="ECO:0000313" key="1">
    <source>
        <dbReference type="EMBL" id="QPV63648.1"/>
    </source>
</evidence>
<dbReference type="Proteomes" id="UP000595001">
    <property type="component" value="Chromosome"/>
</dbReference>
<evidence type="ECO:0000313" key="2">
    <source>
        <dbReference type="Proteomes" id="UP000595001"/>
    </source>
</evidence>
<dbReference type="InterPro" id="IPR055927">
    <property type="entry name" value="DUF7504"/>
</dbReference>
<gene>
    <name evidence="1" type="ORF">I7X12_03180</name>
</gene>
<accession>A0A7T3FZL1</accession>
<dbReference type="OrthoDB" id="220722at2157"/>
<dbReference type="RefSeq" id="WP_198062435.1">
    <property type="nucleotide sequence ID" value="NZ_CP065856.1"/>
</dbReference>
<organism evidence="1 2">
    <name type="scientific">Halosimplex litoreum</name>
    <dbReference type="NCBI Taxonomy" id="1198301"/>
    <lineage>
        <taxon>Archaea</taxon>
        <taxon>Methanobacteriati</taxon>
        <taxon>Methanobacteriota</taxon>
        <taxon>Stenosarchaea group</taxon>
        <taxon>Halobacteria</taxon>
        <taxon>Halobacteriales</taxon>
        <taxon>Haloarculaceae</taxon>
        <taxon>Halosimplex</taxon>
    </lineage>
</organism>
<proteinExistence type="predicted"/>
<name>A0A7T3FZL1_9EURY</name>
<evidence type="ECO:0008006" key="3">
    <source>
        <dbReference type="Google" id="ProtNLM"/>
    </source>
</evidence>
<dbReference type="AlphaFoldDB" id="A0A7T3FZL1"/>
<protein>
    <recommendedName>
        <fullName evidence="3">RecA-superfamily ATPase, KaiC/GvpD/RAD55 family</fullName>
    </recommendedName>
</protein>
<dbReference type="GeneID" id="60587463"/>